<keyword evidence="3" id="KW-0732">Signal</keyword>
<reference evidence="4" key="2">
    <citation type="submission" date="2020-11" db="EMBL/GenBank/DDBJ databases">
        <authorList>
            <person name="McCartney M.A."/>
            <person name="Auch B."/>
            <person name="Kono T."/>
            <person name="Mallez S."/>
            <person name="Becker A."/>
            <person name="Gohl D.M."/>
            <person name="Silverstein K.A.T."/>
            <person name="Koren S."/>
            <person name="Bechman K.B."/>
            <person name="Herman A."/>
            <person name="Abrahante J.E."/>
            <person name="Garbe J."/>
        </authorList>
    </citation>
    <scope>NUCLEOTIDE SEQUENCE</scope>
    <source>
        <strain evidence="4">Duluth1</strain>
        <tissue evidence="4">Whole animal</tissue>
    </source>
</reference>
<keyword evidence="2" id="KW-1133">Transmembrane helix</keyword>
<sequence length="252" mass="27974">MQGILTWTFFLTTVQIGNWYSVHGVSITINAGRNITCGEDVIVACHNDANGIVIQFAYDNYVDYKTIAECQFDVDPQLMDTRFKERFTVSQSCILRLRHFTERDCGTYMCAVMFNETQRVSEEVSCANGSTGHVPALETDKALERTEIKDCKIIIIIIVSALALALTCSVTFIVYKICKNTGVNSETGTPDESIPLEQQEPTTPCATPNRKPPDIRRTPSCNVRPGNTDKIKKAYADGSISNFENDSGETNC</sequence>
<feature type="chain" id="PRO_5039458040" description="Immunoglobulin subtype domain-containing protein" evidence="3">
    <location>
        <begin position="25"/>
        <end position="252"/>
    </location>
</feature>
<feature type="signal peptide" evidence="3">
    <location>
        <begin position="1"/>
        <end position="24"/>
    </location>
</feature>
<keyword evidence="5" id="KW-1185">Reference proteome</keyword>
<name>A0A9D4LYL3_DREPO</name>
<protein>
    <recommendedName>
        <fullName evidence="6">Immunoglobulin subtype domain-containing protein</fullName>
    </recommendedName>
</protein>
<dbReference type="Gene3D" id="2.60.40.10">
    <property type="entry name" value="Immunoglobulins"/>
    <property type="match status" value="1"/>
</dbReference>
<dbReference type="SUPFAM" id="SSF48726">
    <property type="entry name" value="Immunoglobulin"/>
    <property type="match status" value="1"/>
</dbReference>
<dbReference type="InterPro" id="IPR036179">
    <property type="entry name" value="Ig-like_dom_sf"/>
</dbReference>
<reference evidence="4" key="1">
    <citation type="journal article" date="2019" name="bioRxiv">
        <title>The Genome of the Zebra Mussel, Dreissena polymorpha: A Resource for Invasive Species Research.</title>
        <authorList>
            <person name="McCartney M.A."/>
            <person name="Auch B."/>
            <person name="Kono T."/>
            <person name="Mallez S."/>
            <person name="Zhang Y."/>
            <person name="Obille A."/>
            <person name="Becker A."/>
            <person name="Abrahante J.E."/>
            <person name="Garbe J."/>
            <person name="Badalamenti J.P."/>
            <person name="Herman A."/>
            <person name="Mangelson H."/>
            <person name="Liachko I."/>
            <person name="Sullivan S."/>
            <person name="Sone E.D."/>
            <person name="Koren S."/>
            <person name="Silverstein K.A.T."/>
            <person name="Beckman K.B."/>
            <person name="Gohl D.M."/>
        </authorList>
    </citation>
    <scope>NUCLEOTIDE SEQUENCE</scope>
    <source>
        <strain evidence="4">Duluth1</strain>
        <tissue evidence="4">Whole animal</tissue>
    </source>
</reference>
<gene>
    <name evidence="4" type="ORF">DPMN_029687</name>
</gene>
<comment type="caution">
    <text evidence="4">The sequence shown here is derived from an EMBL/GenBank/DDBJ whole genome shotgun (WGS) entry which is preliminary data.</text>
</comment>
<feature type="transmembrane region" description="Helical" evidence="2">
    <location>
        <begin position="153"/>
        <end position="175"/>
    </location>
</feature>
<organism evidence="4 5">
    <name type="scientific">Dreissena polymorpha</name>
    <name type="common">Zebra mussel</name>
    <name type="synonym">Mytilus polymorpha</name>
    <dbReference type="NCBI Taxonomy" id="45954"/>
    <lineage>
        <taxon>Eukaryota</taxon>
        <taxon>Metazoa</taxon>
        <taxon>Spiralia</taxon>
        <taxon>Lophotrochozoa</taxon>
        <taxon>Mollusca</taxon>
        <taxon>Bivalvia</taxon>
        <taxon>Autobranchia</taxon>
        <taxon>Heteroconchia</taxon>
        <taxon>Euheterodonta</taxon>
        <taxon>Imparidentia</taxon>
        <taxon>Neoheterodontei</taxon>
        <taxon>Myida</taxon>
        <taxon>Dreissenoidea</taxon>
        <taxon>Dreissenidae</taxon>
        <taxon>Dreissena</taxon>
    </lineage>
</organism>
<evidence type="ECO:0000256" key="2">
    <source>
        <dbReference type="SAM" id="Phobius"/>
    </source>
</evidence>
<evidence type="ECO:0000313" key="5">
    <source>
        <dbReference type="Proteomes" id="UP000828390"/>
    </source>
</evidence>
<feature type="region of interest" description="Disordered" evidence="1">
    <location>
        <begin position="186"/>
        <end position="229"/>
    </location>
</feature>
<evidence type="ECO:0000256" key="3">
    <source>
        <dbReference type="SAM" id="SignalP"/>
    </source>
</evidence>
<keyword evidence="2" id="KW-0472">Membrane</keyword>
<evidence type="ECO:0000313" key="4">
    <source>
        <dbReference type="EMBL" id="KAH3866590.1"/>
    </source>
</evidence>
<evidence type="ECO:0008006" key="6">
    <source>
        <dbReference type="Google" id="ProtNLM"/>
    </source>
</evidence>
<proteinExistence type="predicted"/>
<accession>A0A9D4LYL3</accession>
<evidence type="ECO:0000256" key="1">
    <source>
        <dbReference type="SAM" id="MobiDB-lite"/>
    </source>
</evidence>
<dbReference type="Proteomes" id="UP000828390">
    <property type="component" value="Unassembled WGS sequence"/>
</dbReference>
<keyword evidence="2" id="KW-0812">Transmembrane</keyword>
<dbReference type="AlphaFoldDB" id="A0A9D4LYL3"/>
<dbReference type="EMBL" id="JAIWYP010000002">
    <property type="protein sequence ID" value="KAH3866590.1"/>
    <property type="molecule type" value="Genomic_DNA"/>
</dbReference>
<dbReference type="InterPro" id="IPR013783">
    <property type="entry name" value="Ig-like_fold"/>
</dbReference>